<dbReference type="InterPro" id="IPR025711">
    <property type="entry name" value="PepSY"/>
</dbReference>
<dbReference type="Gene3D" id="3.10.450.40">
    <property type="match status" value="1"/>
</dbReference>
<proteinExistence type="predicted"/>
<sequence>MGDFYHKFRDSYRETYKITPEEAIQIALRYVPHELVEVGLDAEQGILIYKATIKTSVGTYEVKIDTRTGKVIRVSEKIE</sequence>
<organism evidence="2 3">
    <name type="scientific">Clostridium faecium</name>
    <dbReference type="NCBI Taxonomy" id="2762223"/>
    <lineage>
        <taxon>Bacteria</taxon>
        <taxon>Bacillati</taxon>
        <taxon>Bacillota</taxon>
        <taxon>Clostridia</taxon>
        <taxon>Eubacteriales</taxon>
        <taxon>Clostridiaceae</taxon>
        <taxon>Clostridium</taxon>
    </lineage>
</organism>
<evidence type="ECO:0000313" key="3">
    <source>
        <dbReference type="Proteomes" id="UP000627166"/>
    </source>
</evidence>
<reference evidence="2 3" key="1">
    <citation type="submission" date="2020-08" db="EMBL/GenBank/DDBJ databases">
        <title>A Genomic Blueprint of the Chicken Gut Microbiome.</title>
        <authorList>
            <person name="Gilroy R."/>
            <person name="Ravi A."/>
            <person name="Getino M."/>
            <person name="Pursley I."/>
            <person name="Horton D.L."/>
            <person name="Alikhan N.-F."/>
            <person name="Baker D."/>
            <person name="Gharbi K."/>
            <person name="Hall N."/>
            <person name="Watson M."/>
            <person name="Adriaenssens E.M."/>
            <person name="Foster-Nyarko E."/>
            <person name="Jarju S."/>
            <person name="Secka A."/>
            <person name="Antonio M."/>
            <person name="Oren A."/>
            <person name="Chaudhuri R."/>
            <person name="La Ragione R.M."/>
            <person name="Hildebrand F."/>
            <person name="Pallen M.J."/>
        </authorList>
    </citation>
    <scope>NUCLEOTIDE SEQUENCE [LARGE SCALE GENOMIC DNA]</scope>
    <source>
        <strain evidence="2 3">N37</strain>
    </source>
</reference>
<feature type="domain" description="PepSY" evidence="1">
    <location>
        <begin position="17"/>
        <end position="74"/>
    </location>
</feature>
<accession>A0ABR8YST0</accession>
<protein>
    <submittedName>
        <fullName evidence="2">PepSY domain-containing protein</fullName>
    </submittedName>
</protein>
<evidence type="ECO:0000313" key="2">
    <source>
        <dbReference type="EMBL" id="MBD8047317.1"/>
    </source>
</evidence>
<dbReference type="Proteomes" id="UP000627166">
    <property type="component" value="Unassembled WGS sequence"/>
</dbReference>
<gene>
    <name evidence="2" type="ORF">H9637_09760</name>
</gene>
<dbReference type="Pfam" id="PF03413">
    <property type="entry name" value="PepSY"/>
    <property type="match status" value="1"/>
</dbReference>
<name>A0ABR8YST0_9CLOT</name>
<comment type="caution">
    <text evidence="2">The sequence shown here is derived from an EMBL/GenBank/DDBJ whole genome shotgun (WGS) entry which is preliminary data.</text>
</comment>
<keyword evidence="3" id="KW-1185">Reference proteome</keyword>
<dbReference type="RefSeq" id="WP_191740288.1">
    <property type="nucleotide sequence ID" value="NZ_JACSQB010000074.1"/>
</dbReference>
<dbReference type="EMBL" id="JACSQB010000074">
    <property type="protein sequence ID" value="MBD8047317.1"/>
    <property type="molecule type" value="Genomic_DNA"/>
</dbReference>
<evidence type="ECO:0000259" key="1">
    <source>
        <dbReference type="Pfam" id="PF03413"/>
    </source>
</evidence>